<keyword evidence="4" id="KW-1185">Reference proteome</keyword>
<evidence type="ECO:0000256" key="2">
    <source>
        <dbReference type="SAM" id="SignalP"/>
    </source>
</evidence>
<dbReference type="OrthoDB" id="2740532at2759"/>
<dbReference type="STRING" id="5627.A0A1C7M233"/>
<proteinExistence type="predicted"/>
<accession>A0A1C7M233</accession>
<dbReference type="EMBL" id="LUGG01000013">
    <property type="protein sequence ID" value="OBZ70808.1"/>
    <property type="molecule type" value="Genomic_DNA"/>
</dbReference>
<evidence type="ECO:0000313" key="3">
    <source>
        <dbReference type="EMBL" id="OBZ70808.1"/>
    </source>
</evidence>
<gene>
    <name evidence="3" type="ORF">A0H81_09061</name>
</gene>
<feature type="chain" id="PRO_5008888903" evidence="2">
    <location>
        <begin position="32"/>
        <end position="113"/>
    </location>
</feature>
<protein>
    <submittedName>
        <fullName evidence="3">Uncharacterized protein</fullName>
    </submittedName>
</protein>
<comment type="caution">
    <text evidence="3">The sequence shown here is derived from an EMBL/GenBank/DDBJ whole genome shotgun (WGS) entry which is preliminary data.</text>
</comment>
<organism evidence="3 4">
    <name type="scientific">Grifola frondosa</name>
    <name type="common">Maitake</name>
    <name type="synonym">Polyporus frondosus</name>
    <dbReference type="NCBI Taxonomy" id="5627"/>
    <lineage>
        <taxon>Eukaryota</taxon>
        <taxon>Fungi</taxon>
        <taxon>Dikarya</taxon>
        <taxon>Basidiomycota</taxon>
        <taxon>Agaricomycotina</taxon>
        <taxon>Agaricomycetes</taxon>
        <taxon>Polyporales</taxon>
        <taxon>Grifolaceae</taxon>
        <taxon>Grifola</taxon>
    </lineage>
</organism>
<name>A0A1C7M233_GRIFR</name>
<dbReference type="Proteomes" id="UP000092993">
    <property type="component" value="Unassembled WGS sequence"/>
</dbReference>
<dbReference type="AlphaFoldDB" id="A0A1C7M233"/>
<feature type="region of interest" description="Disordered" evidence="1">
    <location>
        <begin position="94"/>
        <end position="113"/>
    </location>
</feature>
<reference evidence="3 4" key="1">
    <citation type="submission" date="2016-03" db="EMBL/GenBank/DDBJ databases">
        <title>Whole genome sequencing of Grifola frondosa 9006-11.</title>
        <authorList>
            <person name="Min B."/>
            <person name="Park H."/>
            <person name="Kim J.-G."/>
            <person name="Cho H."/>
            <person name="Oh Y.-L."/>
            <person name="Kong W.-S."/>
            <person name="Choi I.-G."/>
        </authorList>
    </citation>
    <scope>NUCLEOTIDE SEQUENCE [LARGE SCALE GENOMIC DNA]</scope>
    <source>
        <strain evidence="3 4">9006-11</strain>
    </source>
</reference>
<feature type="compositionally biased region" description="Basic and acidic residues" evidence="1">
    <location>
        <begin position="98"/>
        <end position="107"/>
    </location>
</feature>
<feature type="signal peptide" evidence="2">
    <location>
        <begin position="1"/>
        <end position="31"/>
    </location>
</feature>
<keyword evidence="2" id="KW-0732">Signal</keyword>
<sequence>MADPPHSIHTLARYLISLCVLLLVAGTRVRAYIPAVPTNDTALAEQGGLNITDASKLNLQWFQMGFNSENVSYQLVGAASTGVNKVRCPLPHRGGGLMDRHARERWSTSRRRS</sequence>
<evidence type="ECO:0000313" key="4">
    <source>
        <dbReference type="Proteomes" id="UP000092993"/>
    </source>
</evidence>
<evidence type="ECO:0000256" key="1">
    <source>
        <dbReference type="SAM" id="MobiDB-lite"/>
    </source>
</evidence>